<name>A0A2R3ZA59_9FLAO</name>
<evidence type="ECO:0000313" key="3">
    <source>
        <dbReference type="EMBL" id="AVR47168.1"/>
    </source>
</evidence>
<dbReference type="Proteomes" id="UP000241507">
    <property type="component" value="Chromosome"/>
</dbReference>
<dbReference type="RefSeq" id="WP_107013936.1">
    <property type="nucleotide sequence ID" value="NZ_CP028136.1"/>
</dbReference>
<dbReference type="InterPro" id="IPR036761">
    <property type="entry name" value="TTHA0802/YceI-like_sf"/>
</dbReference>
<evidence type="ECO:0000256" key="1">
    <source>
        <dbReference type="SAM" id="SignalP"/>
    </source>
</evidence>
<dbReference type="KEGG" id="grs:C7S20_19010"/>
<evidence type="ECO:0000259" key="2">
    <source>
        <dbReference type="SMART" id="SM00867"/>
    </source>
</evidence>
<dbReference type="Pfam" id="PF04264">
    <property type="entry name" value="YceI"/>
    <property type="match status" value="1"/>
</dbReference>
<feature type="chain" id="PRO_5015307788" evidence="1">
    <location>
        <begin position="20"/>
        <end position="190"/>
    </location>
</feature>
<accession>A0A2R3ZA59</accession>
<dbReference type="PANTHER" id="PTHR34406:SF1">
    <property type="entry name" value="PROTEIN YCEI"/>
    <property type="match status" value="1"/>
</dbReference>
<dbReference type="InterPro" id="IPR007372">
    <property type="entry name" value="Lipid/polyisoprenoid-bd_YceI"/>
</dbReference>
<dbReference type="OrthoDB" id="9811006at2"/>
<dbReference type="EMBL" id="CP028136">
    <property type="protein sequence ID" value="AVR47168.1"/>
    <property type="molecule type" value="Genomic_DNA"/>
</dbReference>
<dbReference type="Gene3D" id="2.40.128.110">
    <property type="entry name" value="Lipid/polyisoprenoid-binding, YceI-like"/>
    <property type="match status" value="1"/>
</dbReference>
<dbReference type="AlphaFoldDB" id="A0A2R3ZA59"/>
<gene>
    <name evidence="3" type="ORF">C7S20_19010</name>
</gene>
<dbReference type="SMART" id="SM00867">
    <property type="entry name" value="YceI"/>
    <property type="match status" value="1"/>
</dbReference>
<reference evidence="4" key="1">
    <citation type="submission" date="2018-03" db="EMBL/GenBank/DDBJ databases">
        <title>Gramella fulva sp. nov., isolated from a dry surface of tidal flat.</title>
        <authorList>
            <person name="Hwang S.H."/>
            <person name="Hwang W.M."/>
            <person name="Kang K."/>
            <person name="Ahn T.-Y."/>
        </authorList>
    </citation>
    <scope>NUCLEOTIDE SEQUENCE [LARGE SCALE GENOMIC DNA]</scope>
    <source>
        <strain evidence="4">SH35</strain>
    </source>
</reference>
<feature type="signal peptide" evidence="1">
    <location>
        <begin position="1"/>
        <end position="19"/>
    </location>
</feature>
<keyword evidence="4" id="KW-1185">Reference proteome</keyword>
<organism evidence="3 4">
    <name type="scientific">Christiangramia fulva</name>
    <dbReference type="NCBI Taxonomy" id="2126553"/>
    <lineage>
        <taxon>Bacteria</taxon>
        <taxon>Pseudomonadati</taxon>
        <taxon>Bacteroidota</taxon>
        <taxon>Flavobacteriia</taxon>
        <taxon>Flavobacteriales</taxon>
        <taxon>Flavobacteriaceae</taxon>
        <taxon>Christiangramia</taxon>
    </lineage>
</organism>
<feature type="domain" description="Lipid/polyisoprenoid-binding YceI-like" evidence="2">
    <location>
        <begin position="22"/>
        <end position="188"/>
    </location>
</feature>
<dbReference type="SUPFAM" id="SSF101874">
    <property type="entry name" value="YceI-like"/>
    <property type="match status" value="1"/>
</dbReference>
<protein>
    <submittedName>
        <fullName evidence="3">Polyisoprenoid-binding protein</fullName>
    </submittedName>
</protein>
<dbReference type="PANTHER" id="PTHR34406">
    <property type="entry name" value="PROTEIN YCEI"/>
    <property type="match status" value="1"/>
</dbReference>
<proteinExistence type="predicted"/>
<keyword evidence="1" id="KW-0732">Signal</keyword>
<evidence type="ECO:0000313" key="4">
    <source>
        <dbReference type="Proteomes" id="UP000241507"/>
    </source>
</evidence>
<sequence>MKHLLSLITIAFLSATTLAQTTWKADPAHTQVSFGIIHMGISEVEGKFDKFDGTIGAAEDDFSDAQYEMAIEVPSINTGVEMRDNHLRSPDFFDAEKYPEMTFKSTSSKKVGEDKYKVTGNLTFHGITKPVTLDVWYRGQVKNPQNGQVSAGFAISGNVKRSDYNLGPNFPEAVLSDNVLLDIDTEFKKQ</sequence>